<comment type="caution">
    <text evidence="1">The sequence shown here is derived from an EMBL/GenBank/DDBJ whole genome shotgun (WGS) entry which is preliminary data.</text>
</comment>
<evidence type="ECO:0000313" key="1">
    <source>
        <dbReference type="EMBL" id="KKB34437.1"/>
    </source>
</evidence>
<accession>A0A0F5HNM1</accession>
<organism evidence="1 2">
    <name type="scientific">Bacillus thermotolerans</name>
    <name type="common">Quasibacillus thermotolerans</name>
    <dbReference type="NCBI Taxonomy" id="1221996"/>
    <lineage>
        <taxon>Bacteria</taxon>
        <taxon>Bacillati</taxon>
        <taxon>Bacillota</taxon>
        <taxon>Bacilli</taxon>
        <taxon>Bacillales</taxon>
        <taxon>Bacillaceae</taxon>
        <taxon>Bacillus</taxon>
    </lineage>
</organism>
<proteinExistence type="predicted"/>
<dbReference type="STRING" id="1221996.QY95_03916"/>
<name>A0A0F5HNM1_BACTR</name>
<dbReference type="AlphaFoldDB" id="A0A0F5HNM1"/>
<dbReference type="Proteomes" id="UP000031563">
    <property type="component" value="Unassembled WGS sequence"/>
</dbReference>
<reference evidence="1" key="1">
    <citation type="submission" date="2015-02" db="EMBL/GenBank/DDBJ databases">
        <title>Genome Assembly of Bacillaceae bacterium MTCC 8252.</title>
        <authorList>
            <person name="Verma A."/>
            <person name="Khatri I."/>
            <person name="Mual P."/>
            <person name="Subramanian S."/>
            <person name="Krishnamurthi S."/>
        </authorList>
    </citation>
    <scope>NUCLEOTIDE SEQUENCE [LARGE SCALE GENOMIC DNA]</scope>
    <source>
        <strain evidence="1">MTCC 8252</strain>
    </source>
</reference>
<sequence>MTDEDQSLITSFNRVFSKEIRLPDAHRFLSQTDKTKTRKQAREEFEQAKFDLIDWGTRRGYGTRSLRKLAYLQLTESFETHTFHKEVTTAFGTHLEYADNPISHPLATIDRGLRSVDCLTNLSSLEPKAVASLIINVNDNATNVFIQQVRRRLPILERPLTTARGDGKSYIYSNFNPKYAQMAITILRTYYNFCFPFKSNGTRETPAQRLGITDKIFDLNQIIYLR</sequence>
<gene>
    <name evidence="1" type="ORF">QY95_03916</name>
</gene>
<evidence type="ECO:0000313" key="2">
    <source>
        <dbReference type="Proteomes" id="UP000031563"/>
    </source>
</evidence>
<protein>
    <submittedName>
        <fullName evidence="1">Phosphodiesterase</fullName>
    </submittedName>
</protein>
<dbReference type="EMBL" id="JWIR02000085">
    <property type="protein sequence ID" value="KKB34437.1"/>
    <property type="molecule type" value="Genomic_DNA"/>
</dbReference>
<keyword evidence="2" id="KW-1185">Reference proteome</keyword>